<protein>
    <submittedName>
        <fullName evidence="6">6-phosphogluconate dehydrogenase</fullName>
    </submittedName>
</protein>
<dbReference type="InterPro" id="IPR013328">
    <property type="entry name" value="6PGD_dom2"/>
</dbReference>
<sequence>MKIGMIGLGKMGSNMRERLRRAGHEVVGFDLDENLRDVDDVESLVQALEPPRVVWVMVPHGTPTRSTVEQLGELLDEGDLIIEGGNSKYTEDRELDALMEPKGIGYVDCGVSGGIWGLENGYGLMCGGREEDVEKAMPIFDALRPEGPREEGFVHAGEVGAGHYAKMVHNGIEYGLMHAYAEGFELLMAKDIVTDVRGCFQAWSRGTVVRSWLLDLLVSALGDTPGLKGIDAYTTDSGEGRWTVEEAIDNAVPMPVISAALFARFASRQENSPAMQAVAALRGQFGGHDVRLLDDAELEEDQKEVHGGAEPKKDDSDSKQRPGARQDGGDEPASSPDAGPSSGSGATEDAPGPTSGTGDAH</sequence>
<dbReference type="Gene3D" id="1.10.1040.10">
    <property type="entry name" value="N-(1-d-carboxylethyl)-l-norvaline Dehydrogenase, domain 2"/>
    <property type="match status" value="1"/>
</dbReference>
<evidence type="ECO:0000313" key="7">
    <source>
        <dbReference type="Proteomes" id="UP000054837"/>
    </source>
</evidence>
<name>A0A0W8I3K7_9MICO</name>
<gene>
    <name evidence="6" type="ORF">AVL62_14165</name>
</gene>
<keyword evidence="2" id="KW-0560">Oxidoreductase</keyword>
<dbReference type="NCBIfam" id="NF007161">
    <property type="entry name" value="PRK09599.1"/>
    <property type="match status" value="1"/>
</dbReference>
<keyword evidence="7" id="KW-1185">Reference proteome</keyword>
<feature type="compositionally biased region" description="Low complexity" evidence="4">
    <location>
        <begin position="332"/>
        <end position="346"/>
    </location>
</feature>
<evidence type="ECO:0000256" key="4">
    <source>
        <dbReference type="SAM" id="MobiDB-lite"/>
    </source>
</evidence>
<dbReference type="STRING" id="767452.AVL62_14165"/>
<proteinExistence type="inferred from homology"/>
<keyword evidence="3" id="KW-0311">Gluconate utilization</keyword>
<dbReference type="InterPro" id="IPR004849">
    <property type="entry name" value="6DGDH_YqeC"/>
</dbReference>
<dbReference type="OrthoDB" id="9804542at2"/>
<dbReference type="InterPro" id="IPR006114">
    <property type="entry name" value="6PGDH_C"/>
</dbReference>
<dbReference type="InterPro" id="IPR036291">
    <property type="entry name" value="NAD(P)-bd_dom_sf"/>
</dbReference>
<dbReference type="SMART" id="SM01350">
    <property type="entry name" value="6PGD"/>
    <property type="match status" value="1"/>
</dbReference>
<comment type="caution">
    <text evidence="6">The sequence shown here is derived from an EMBL/GenBank/DDBJ whole genome shotgun (WGS) entry which is preliminary data.</text>
</comment>
<dbReference type="PRINTS" id="PR00076">
    <property type="entry name" value="6PGDHDRGNASE"/>
</dbReference>
<dbReference type="InterPro" id="IPR006115">
    <property type="entry name" value="6PGDH_NADP-bd"/>
</dbReference>
<evidence type="ECO:0000259" key="5">
    <source>
        <dbReference type="SMART" id="SM01350"/>
    </source>
</evidence>
<dbReference type="Pfam" id="PF00393">
    <property type="entry name" value="6PGD"/>
    <property type="match status" value="1"/>
</dbReference>
<accession>A0A0W8I3K7</accession>
<dbReference type="InterPro" id="IPR006183">
    <property type="entry name" value="Pgluconate_DH"/>
</dbReference>
<dbReference type="Gene3D" id="3.40.50.720">
    <property type="entry name" value="NAD(P)-binding Rossmann-like Domain"/>
    <property type="match status" value="1"/>
</dbReference>
<organism evidence="6 7">
    <name type="scientific">Serinicoccus chungangensis</name>
    <dbReference type="NCBI Taxonomy" id="767452"/>
    <lineage>
        <taxon>Bacteria</taxon>
        <taxon>Bacillati</taxon>
        <taxon>Actinomycetota</taxon>
        <taxon>Actinomycetes</taxon>
        <taxon>Micrococcales</taxon>
        <taxon>Ornithinimicrobiaceae</taxon>
        <taxon>Serinicoccus</taxon>
    </lineage>
</organism>
<dbReference type="PANTHER" id="PTHR11811">
    <property type="entry name" value="6-PHOSPHOGLUCONATE DEHYDROGENASE"/>
    <property type="match status" value="1"/>
</dbReference>
<dbReference type="GO" id="GO:0050661">
    <property type="term" value="F:NADP binding"/>
    <property type="evidence" value="ECO:0007669"/>
    <property type="project" value="InterPro"/>
</dbReference>
<feature type="region of interest" description="Disordered" evidence="4">
    <location>
        <begin position="299"/>
        <end position="361"/>
    </location>
</feature>
<feature type="domain" description="6-phosphogluconate dehydrogenase C-terminal" evidence="5">
    <location>
        <begin position="162"/>
        <end position="316"/>
    </location>
</feature>
<dbReference type="SUPFAM" id="SSF48179">
    <property type="entry name" value="6-phosphogluconate dehydrogenase C-terminal domain-like"/>
    <property type="match status" value="1"/>
</dbReference>
<dbReference type="Pfam" id="PF03446">
    <property type="entry name" value="NAD_binding_2"/>
    <property type="match status" value="1"/>
</dbReference>
<dbReference type="NCBIfam" id="TIGR00872">
    <property type="entry name" value="gnd_rel"/>
    <property type="match status" value="1"/>
</dbReference>
<evidence type="ECO:0000256" key="3">
    <source>
        <dbReference type="ARBA" id="ARBA00023064"/>
    </source>
</evidence>
<dbReference type="AlphaFoldDB" id="A0A0W8I3K7"/>
<comment type="similarity">
    <text evidence="1">Belongs to the 6-phosphogluconate dehydrogenase family.</text>
</comment>
<evidence type="ECO:0000256" key="1">
    <source>
        <dbReference type="ARBA" id="ARBA00008419"/>
    </source>
</evidence>
<evidence type="ECO:0000313" key="6">
    <source>
        <dbReference type="EMBL" id="KUG52469.1"/>
    </source>
</evidence>
<dbReference type="GO" id="GO:0006098">
    <property type="term" value="P:pentose-phosphate shunt"/>
    <property type="evidence" value="ECO:0007669"/>
    <property type="project" value="InterPro"/>
</dbReference>
<dbReference type="SUPFAM" id="SSF51735">
    <property type="entry name" value="NAD(P)-binding Rossmann-fold domains"/>
    <property type="match status" value="1"/>
</dbReference>
<dbReference type="GO" id="GO:0004616">
    <property type="term" value="F:phosphogluconate dehydrogenase (decarboxylating) activity"/>
    <property type="evidence" value="ECO:0007669"/>
    <property type="project" value="InterPro"/>
</dbReference>
<dbReference type="GO" id="GO:0019521">
    <property type="term" value="P:D-gluconate metabolic process"/>
    <property type="evidence" value="ECO:0007669"/>
    <property type="project" value="UniProtKB-KW"/>
</dbReference>
<evidence type="ECO:0000256" key="2">
    <source>
        <dbReference type="ARBA" id="ARBA00023002"/>
    </source>
</evidence>
<dbReference type="RefSeq" id="WP_058892005.1">
    <property type="nucleotide sequence ID" value="NZ_LQBL01000030.1"/>
</dbReference>
<reference evidence="6 7" key="1">
    <citation type="submission" date="2015-12" db="EMBL/GenBank/DDBJ databases">
        <title>Serinicoccus chungangenesis strain CD08_5 genome sequencing and assembly.</title>
        <authorList>
            <person name="Chander A.M."/>
            <person name="Kaur G."/>
            <person name="Nair G.R."/>
            <person name="Dhawan D.K."/>
            <person name="Kochhar R.K."/>
            <person name="Mayilraj S."/>
            <person name="Bhadada S.K."/>
        </authorList>
    </citation>
    <scope>NUCLEOTIDE SEQUENCE [LARGE SCALE GENOMIC DNA]</scope>
    <source>
        <strain evidence="6 7">CD08_5</strain>
    </source>
</reference>
<feature type="compositionally biased region" description="Basic and acidic residues" evidence="4">
    <location>
        <begin position="303"/>
        <end position="320"/>
    </location>
</feature>
<dbReference type="EMBL" id="LQBL01000030">
    <property type="protein sequence ID" value="KUG52469.1"/>
    <property type="molecule type" value="Genomic_DNA"/>
</dbReference>
<dbReference type="Proteomes" id="UP000054837">
    <property type="component" value="Unassembled WGS sequence"/>
</dbReference>
<dbReference type="InterPro" id="IPR008927">
    <property type="entry name" value="6-PGluconate_DH-like_C_sf"/>
</dbReference>